<keyword evidence="2" id="KW-1185">Reference proteome</keyword>
<sequence>MSFNTQRFFAHIWGPRLSPCEYDTEECNSCKLQCLSPTAVITVERHILENRCITFSELEVTTGFARITLQCIVHEHLKMGKASARWVLKFLTAAHRQQRKDVSSDLLL</sequence>
<evidence type="ECO:0000313" key="1">
    <source>
        <dbReference type="EMBL" id="KAJ4427297.1"/>
    </source>
</evidence>
<comment type="caution">
    <text evidence="1">The sequence shown here is derived from an EMBL/GenBank/DDBJ whole genome shotgun (WGS) entry which is preliminary data.</text>
</comment>
<gene>
    <name evidence="1" type="ORF">ANN_24917</name>
</gene>
<organism evidence="1 2">
    <name type="scientific">Periplaneta americana</name>
    <name type="common">American cockroach</name>
    <name type="synonym">Blatta americana</name>
    <dbReference type="NCBI Taxonomy" id="6978"/>
    <lineage>
        <taxon>Eukaryota</taxon>
        <taxon>Metazoa</taxon>
        <taxon>Ecdysozoa</taxon>
        <taxon>Arthropoda</taxon>
        <taxon>Hexapoda</taxon>
        <taxon>Insecta</taxon>
        <taxon>Pterygota</taxon>
        <taxon>Neoptera</taxon>
        <taxon>Polyneoptera</taxon>
        <taxon>Dictyoptera</taxon>
        <taxon>Blattodea</taxon>
        <taxon>Blattoidea</taxon>
        <taxon>Blattidae</taxon>
        <taxon>Blattinae</taxon>
        <taxon>Periplaneta</taxon>
    </lineage>
</organism>
<name>A0ABQ8S039_PERAM</name>
<dbReference type="Proteomes" id="UP001148838">
    <property type="component" value="Unassembled WGS sequence"/>
</dbReference>
<reference evidence="1 2" key="1">
    <citation type="journal article" date="2022" name="Allergy">
        <title>Genome assembly and annotation of Periplaneta americana reveal a comprehensive cockroach allergen profile.</title>
        <authorList>
            <person name="Wang L."/>
            <person name="Xiong Q."/>
            <person name="Saelim N."/>
            <person name="Wang L."/>
            <person name="Nong W."/>
            <person name="Wan A.T."/>
            <person name="Shi M."/>
            <person name="Liu X."/>
            <person name="Cao Q."/>
            <person name="Hui J.H.L."/>
            <person name="Sookrung N."/>
            <person name="Leung T.F."/>
            <person name="Tungtrongchitr A."/>
            <person name="Tsui S.K.W."/>
        </authorList>
    </citation>
    <scope>NUCLEOTIDE SEQUENCE [LARGE SCALE GENOMIC DNA]</scope>
    <source>
        <strain evidence="1">PWHHKU_190912</strain>
    </source>
</reference>
<proteinExistence type="predicted"/>
<evidence type="ECO:0000313" key="2">
    <source>
        <dbReference type="Proteomes" id="UP001148838"/>
    </source>
</evidence>
<dbReference type="EMBL" id="JAJSOF020000038">
    <property type="protein sequence ID" value="KAJ4427297.1"/>
    <property type="molecule type" value="Genomic_DNA"/>
</dbReference>
<protein>
    <submittedName>
        <fullName evidence="1">Uncharacterized protein</fullName>
    </submittedName>
</protein>
<accession>A0ABQ8S039</accession>